<gene>
    <name evidence="1" type="ORF">ACFO0B_29805</name>
</gene>
<dbReference type="EMBL" id="JBHSAX010000033">
    <property type="protein sequence ID" value="MFC3966202.1"/>
    <property type="molecule type" value="Genomic_DNA"/>
</dbReference>
<accession>A0ABV8E3W1</accession>
<organism evidence="1 2">
    <name type="scientific">Nocardia jiangsuensis</name>
    <dbReference type="NCBI Taxonomy" id="1691563"/>
    <lineage>
        <taxon>Bacteria</taxon>
        <taxon>Bacillati</taxon>
        <taxon>Actinomycetota</taxon>
        <taxon>Actinomycetes</taxon>
        <taxon>Mycobacteriales</taxon>
        <taxon>Nocardiaceae</taxon>
        <taxon>Nocardia</taxon>
    </lineage>
</organism>
<dbReference type="InterPro" id="IPR036249">
    <property type="entry name" value="Thioredoxin-like_sf"/>
</dbReference>
<name>A0ABV8E3W1_9NOCA</name>
<reference evidence="2" key="1">
    <citation type="journal article" date="2019" name="Int. J. Syst. Evol. Microbiol.">
        <title>The Global Catalogue of Microorganisms (GCM) 10K type strain sequencing project: providing services to taxonomists for standard genome sequencing and annotation.</title>
        <authorList>
            <consortium name="The Broad Institute Genomics Platform"/>
            <consortium name="The Broad Institute Genome Sequencing Center for Infectious Disease"/>
            <person name="Wu L."/>
            <person name="Ma J."/>
        </authorList>
    </citation>
    <scope>NUCLEOTIDE SEQUENCE [LARGE SCALE GENOMIC DNA]</scope>
    <source>
        <strain evidence="2">CGMCC 4.7330</strain>
    </source>
</reference>
<dbReference type="SUPFAM" id="SSF52833">
    <property type="entry name" value="Thioredoxin-like"/>
    <property type="match status" value="1"/>
</dbReference>
<proteinExistence type="predicted"/>
<evidence type="ECO:0000313" key="1">
    <source>
        <dbReference type="EMBL" id="MFC3966202.1"/>
    </source>
</evidence>
<comment type="caution">
    <text evidence="1">The sequence shown here is derived from an EMBL/GenBank/DDBJ whole genome shotgun (WGS) entry which is preliminary data.</text>
</comment>
<dbReference type="InterPro" id="IPR010296">
    <property type="entry name" value="DUF899_thioredox"/>
</dbReference>
<protein>
    <submittedName>
        <fullName evidence="1">DUF899 domain-containing protein</fullName>
    </submittedName>
</protein>
<dbReference type="RefSeq" id="WP_378616714.1">
    <property type="nucleotide sequence ID" value="NZ_JBHSAX010000033.1"/>
</dbReference>
<evidence type="ECO:0000313" key="2">
    <source>
        <dbReference type="Proteomes" id="UP001595696"/>
    </source>
</evidence>
<dbReference type="Pfam" id="PF05988">
    <property type="entry name" value="DUF899"/>
    <property type="match status" value="1"/>
</dbReference>
<sequence>MARPVVASRAEWLAAREELLAEEKAVTGAMDALAARRRALPMVPVSKDYVFEGPDGRVRLAELFAGRRQLIVYHLMWEWDRDEGCPGCAAVLDSIGGLARLPGHDTAFAAISRGPWERLAGYHARHGWSFPTVSSFGTDFNYDFHASLDADIAPVRYNYRSAREHALAGRPPADEQPGLSVFWRDDDDALFHTYSAYARGIDPLNGAQALLDLTPLGRPR</sequence>
<keyword evidence="2" id="KW-1185">Reference proteome</keyword>
<dbReference type="Proteomes" id="UP001595696">
    <property type="component" value="Unassembled WGS sequence"/>
</dbReference>